<feature type="region of interest" description="Disordered" evidence="1">
    <location>
        <begin position="748"/>
        <end position="840"/>
    </location>
</feature>
<feature type="compositionally biased region" description="Basic and acidic residues" evidence="1">
    <location>
        <begin position="279"/>
        <end position="290"/>
    </location>
</feature>
<feature type="compositionally biased region" description="Basic and acidic residues" evidence="1">
    <location>
        <begin position="124"/>
        <end position="135"/>
    </location>
</feature>
<reference evidence="2" key="1">
    <citation type="submission" date="2018-01" db="EMBL/GenBank/DDBJ databases">
        <title>An insight into the sialome of Amazonian anophelines.</title>
        <authorList>
            <person name="Ribeiro J.M."/>
            <person name="Scarpassa V."/>
            <person name="Calvo E."/>
        </authorList>
    </citation>
    <scope>NUCLEOTIDE SEQUENCE</scope>
    <source>
        <tissue evidence="2">Salivary glands</tissue>
    </source>
</reference>
<feature type="compositionally biased region" description="Basic and acidic residues" evidence="1">
    <location>
        <begin position="147"/>
        <end position="156"/>
    </location>
</feature>
<feature type="compositionally biased region" description="Low complexity" evidence="1">
    <location>
        <begin position="1179"/>
        <end position="1188"/>
    </location>
</feature>
<feature type="region of interest" description="Disordered" evidence="1">
    <location>
        <begin position="378"/>
        <end position="452"/>
    </location>
</feature>
<feature type="compositionally biased region" description="Polar residues" evidence="1">
    <location>
        <begin position="75"/>
        <end position="85"/>
    </location>
</feature>
<dbReference type="InterPro" id="IPR029717">
    <property type="entry name" value="FAM193"/>
</dbReference>
<proteinExistence type="predicted"/>
<protein>
    <submittedName>
        <fullName evidence="2">Uncharacterized protein</fullName>
    </submittedName>
</protein>
<feature type="compositionally biased region" description="Basic residues" evidence="1">
    <location>
        <begin position="574"/>
        <end position="584"/>
    </location>
</feature>
<feature type="compositionally biased region" description="Low complexity" evidence="1">
    <location>
        <begin position="378"/>
        <end position="409"/>
    </location>
</feature>
<feature type="compositionally biased region" description="Polar residues" evidence="1">
    <location>
        <begin position="1114"/>
        <end position="1128"/>
    </location>
</feature>
<accession>A0A2M3Z610</accession>
<feature type="region of interest" description="Disordered" evidence="1">
    <location>
        <begin position="23"/>
        <end position="168"/>
    </location>
</feature>
<dbReference type="PANTHER" id="PTHR15109:SF4">
    <property type="entry name" value="FAM193 C-TERMINAL DOMAIN-CONTAINING PROTEIN"/>
    <property type="match status" value="1"/>
</dbReference>
<feature type="region of interest" description="Disordered" evidence="1">
    <location>
        <begin position="990"/>
        <end position="1014"/>
    </location>
</feature>
<feature type="compositionally biased region" description="Low complexity" evidence="1">
    <location>
        <begin position="157"/>
        <end position="168"/>
    </location>
</feature>
<sequence>MKSKKKKERKKDKLIDEIDEIVARLNLLDSDEEATKASSSKGKKSGSDSKVVSNRKQSKDSINSAGSSVSGGGKTTNTKQTISANNKHDRSRAANDQQHQSSQTKVLQQPTQGAKRLPSPEPTSNKKTESIELRRPSKPPVATKASTSKERSKESSARTATTTVVPASTTSTALAETKVRKKVKKTFIDPEFDNNAFRLLNQDESESEVEEVDEELPLEETVVQKASIVETSTVAPALKDTAKTTIPSNQFEEETADITTGKEPKKKPKESTPALLVNEKSKQDRKKDSNQQESTASGQQQHVHVADAKVVESQGSTDTSRPKKLTPAQSMVEKISALLDSPGLSHRQRKQMIRQLEQAQATIQSQLLLNSAKAAKAKTPQASQAPAAAITATKQSDKSSNSKTSSGGTVKASKDLTTSGNVLQKSKQQQQVPPPPSTNPQLAPSASACSNNNLMDQLSRGVRVEGLNLPPGITLTRVDPCQAGAIKAKRDSIRCEPLKPVAPDPVTMMPGPFLGNPLSQGMFVVNPMAAASTGPAIVSSNQHNPIAVADTSHLSTAGNRLLPANDSDSNSNDRKKRGKRRNKNKNKDLEKLASAPSGGLGSTTVSGGGMMTTRKPDGSNIITLRNPMFQGLPGGPMGVPVAGRSADPLMPDVQGARTTLGYDQQATIFKNDNGMFTIRNPALHHALSGGAPPESSGFRPFNAAFLVENGIVPATNTAPYSQTSAAAAPLVTVSSGGPMSNSGNVPGYLQHRFPPSTLPGDGLMDAAGSEPRKCKSVIGSEMKNAQKHKQQQQHNLHHQGAAPSSVSGNWSPMNGSVGPTSNDLYMPSPPSASSMGSEIGGHHLQRAYPSFDDYNRRSHDPLNIVASTANNVGNYRGIPQTSTSGLYQHSSGGGVPSASVSAIGSERSHGLFGSDTTGVNSIPHCCDDDAPSPFYNSGGIGSMNRYDDLSFLQSLQPGQRLNSEVTIHTINESKLLRQQSLNLNNDIQITRIPPPNNGDNRTSGMSTSSAAASSMSLQQLMQLKQHEQQQLHLANLSPNTSHSIGSGNGAVSRAPTVTHNEFISNRPPMIGSPVSVAASSDSHSSLHDMNAKRFLHEYQLGQLQQQMHDLQIQASPSKQQRSQIQQPLSGDFGDNMFTPNHMLGMPDLDTDDIGSFKPFNYYFDQANGTGKRTELVGKSPPSSGSSCSTGKAQLGEGGKLDSAICANESIFKLMESGNPGGESITDEHERPQQPPIGTPSSKHVQQQRLHQNGTPVSCSASATLVYPATADSPASSVSVFDGISSSLSSQTHSLDDLYTGLLVASPTTSAAVGGVSVAASVSMHHKPCVLPLQPQSNSDPIVCGPASVTASSNGPSETVSLYGDESLEGEPVEGSNQ</sequence>
<feature type="compositionally biased region" description="Low complexity" evidence="1">
    <location>
        <begin position="421"/>
        <end position="431"/>
    </location>
</feature>
<feature type="compositionally biased region" description="Polar residues" evidence="1">
    <location>
        <begin position="1238"/>
        <end position="1255"/>
    </location>
</feature>
<feature type="compositionally biased region" description="Polar residues" evidence="1">
    <location>
        <begin position="291"/>
        <end position="302"/>
    </location>
</feature>
<dbReference type="EMBL" id="GGFM01003184">
    <property type="protein sequence ID" value="MBW23935.1"/>
    <property type="molecule type" value="Transcribed_RNA"/>
</dbReference>
<feature type="region of interest" description="Disordered" evidence="1">
    <location>
        <begin position="556"/>
        <end position="619"/>
    </location>
</feature>
<organism evidence="2">
    <name type="scientific">Anopheles braziliensis</name>
    <dbReference type="NCBI Taxonomy" id="58242"/>
    <lineage>
        <taxon>Eukaryota</taxon>
        <taxon>Metazoa</taxon>
        <taxon>Ecdysozoa</taxon>
        <taxon>Arthropoda</taxon>
        <taxon>Hexapoda</taxon>
        <taxon>Insecta</taxon>
        <taxon>Pterygota</taxon>
        <taxon>Neoptera</taxon>
        <taxon>Endopterygota</taxon>
        <taxon>Diptera</taxon>
        <taxon>Nematocera</taxon>
        <taxon>Culicoidea</taxon>
        <taxon>Culicidae</taxon>
        <taxon>Anophelinae</taxon>
        <taxon>Anopheles</taxon>
    </lineage>
</organism>
<dbReference type="PANTHER" id="PTHR15109">
    <property type="entry name" value="AGAP004327-PA"/>
    <property type="match status" value="1"/>
</dbReference>
<feature type="region of interest" description="Disordered" evidence="1">
    <location>
        <begin position="1215"/>
        <end position="1255"/>
    </location>
</feature>
<name>A0A2M3Z610_9DIPT</name>
<evidence type="ECO:0000256" key="1">
    <source>
        <dbReference type="SAM" id="MobiDB-lite"/>
    </source>
</evidence>
<feature type="compositionally biased region" description="Basic residues" evidence="1">
    <location>
        <begin position="785"/>
        <end position="797"/>
    </location>
</feature>
<feature type="region of interest" description="Disordered" evidence="1">
    <location>
        <begin position="1172"/>
        <end position="1192"/>
    </location>
</feature>
<evidence type="ECO:0000313" key="2">
    <source>
        <dbReference type="EMBL" id="MBW23935.1"/>
    </source>
</evidence>
<feature type="compositionally biased region" description="Low complexity" evidence="1">
    <location>
        <begin position="1005"/>
        <end position="1014"/>
    </location>
</feature>
<feature type="compositionally biased region" description="Polar residues" evidence="1">
    <location>
        <begin position="802"/>
        <end position="823"/>
    </location>
</feature>
<feature type="compositionally biased region" description="Polar residues" evidence="1">
    <location>
        <begin position="94"/>
        <end position="112"/>
    </location>
</feature>
<feature type="region of interest" description="Disordered" evidence="1">
    <location>
        <begin position="1112"/>
        <end position="1136"/>
    </location>
</feature>
<feature type="region of interest" description="Disordered" evidence="1">
    <location>
        <begin position="1345"/>
        <end position="1377"/>
    </location>
</feature>
<feature type="region of interest" description="Disordered" evidence="1">
    <location>
        <begin position="237"/>
        <end position="352"/>
    </location>
</feature>
<feature type="compositionally biased region" description="Gly residues" evidence="1">
    <location>
        <begin position="598"/>
        <end position="610"/>
    </location>
</feature>
<feature type="compositionally biased region" description="Polar residues" evidence="1">
    <location>
        <begin position="1348"/>
        <end position="1359"/>
    </location>
</feature>